<accession>A0ABR7DYR2</accession>
<evidence type="ECO:0000313" key="4">
    <source>
        <dbReference type="Proteomes" id="UP000644010"/>
    </source>
</evidence>
<keyword evidence="4" id="KW-1185">Reference proteome</keyword>
<organism evidence="3 4">
    <name type="scientific">Parabacteroides segnis</name>
    <dbReference type="NCBI Taxonomy" id="2763058"/>
    <lineage>
        <taxon>Bacteria</taxon>
        <taxon>Pseudomonadati</taxon>
        <taxon>Bacteroidota</taxon>
        <taxon>Bacteroidia</taxon>
        <taxon>Bacteroidales</taxon>
        <taxon>Tannerellaceae</taxon>
        <taxon>Parabacteroides</taxon>
    </lineage>
</organism>
<dbReference type="Gene3D" id="3.40.720.10">
    <property type="entry name" value="Alkaline Phosphatase, subunit A"/>
    <property type="match status" value="1"/>
</dbReference>
<protein>
    <submittedName>
        <fullName evidence="3">Sulfatase-like hydrolase/transferase</fullName>
    </submittedName>
</protein>
<reference evidence="3 4" key="1">
    <citation type="submission" date="2020-08" db="EMBL/GenBank/DDBJ databases">
        <title>Genome public.</title>
        <authorList>
            <person name="Liu C."/>
            <person name="Sun Q."/>
        </authorList>
    </citation>
    <scope>NUCLEOTIDE SEQUENCE [LARGE SCALE GENOMIC DNA]</scope>
    <source>
        <strain evidence="3 4">BX2</strain>
    </source>
</reference>
<feature type="signal peptide" evidence="1">
    <location>
        <begin position="1"/>
        <end position="27"/>
    </location>
</feature>
<keyword evidence="1" id="KW-0732">Signal</keyword>
<dbReference type="InterPro" id="IPR000917">
    <property type="entry name" value="Sulfatase_N"/>
</dbReference>
<gene>
    <name evidence="3" type="ORF">H8S77_05265</name>
</gene>
<dbReference type="InterPro" id="IPR052701">
    <property type="entry name" value="GAG_Ulvan_Degrading_Sulfatases"/>
</dbReference>
<dbReference type="Pfam" id="PF00884">
    <property type="entry name" value="Sulfatase"/>
    <property type="match status" value="1"/>
</dbReference>
<dbReference type="SUPFAM" id="SSF53649">
    <property type="entry name" value="Alkaline phosphatase-like"/>
    <property type="match status" value="1"/>
</dbReference>
<dbReference type="InterPro" id="IPR017850">
    <property type="entry name" value="Alkaline_phosphatase_core_sf"/>
</dbReference>
<dbReference type="RefSeq" id="WP_186958563.1">
    <property type="nucleotide sequence ID" value="NZ_JACOOI010000004.1"/>
</dbReference>
<feature type="chain" id="PRO_5046186473" evidence="1">
    <location>
        <begin position="28"/>
        <end position="519"/>
    </location>
</feature>
<feature type="domain" description="Sulfatase N-terminal" evidence="2">
    <location>
        <begin position="33"/>
        <end position="419"/>
    </location>
</feature>
<dbReference type="PANTHER" id="PTHR43751:SF3">
    <property type="entry name" value="SULFATASE N-TERMINAL DOMAIN-CONTAINING PROTEIN"/>
    <property type="match status" value="1"/>
</dbReference>
<comment type="caution">
    <text evidence="3">The sequence shown here is derived from an EMBL/GenBank/DDBJ whole genome shotgun (WGS) entry which is preliminary data.</text>
</comment>
<dbReference type="Gene3D" id="3.30.1120.10">
    <property type="match status" value="1"/>
</dbReference>
<evidence type="ECO:0000256" key="1">
    <source>
        <dbReference type="SAM" id="SignalP"/>
    </source>
</evidence>
<dbReference type="Proteomes" id="UP000644010">
    <property type="component" value="Unassembled WGS sequence"/>
</dbReference>
<name>A0ABR7DYR2_9BACT</name>
<proteinExistence type="predicted"/>
<evidence type="ECO:0000313" key="3">
    <source>
        <dbReference type="EMBL" id="MBC5642291.1"/>
    </source>
</evidence>
<dbReference type="PANTHER" id="PTHR43751">
    <property type="entry name" value="SULFATASE"/>
    <property type="match status" value="1"/>
</dbReference>
<evidence type="ECO:0000259" key="2">
    <source>
        <dbReference type="Pfam" id="PF00884"/>
    </source>
</evidence>
<sequence>MNKTLSSSFAAVLSVAGVSSIPGYVQAQQPVKPNVIYIYADDMGKGMLSAYGQRHFTTPHIDAMVTRGTSFDNAYGCMLSAPARASLLTGYHDCHPDKWMISKGGQFIPPTDNLSLIPALEKEIDDGDILLGEGDYYLPQVFKQAGYVTAEIGKLEWGFTATRKQMKEHGWDYYYGYLDHVRCHGFYPPFLFDNGEIVTIDGNTLPNCGKSTENETDETLRERWDRNGKAVYSQDLFLDKMLSFIRENKDKPFFLFHPTQLPHGPVAIPAVHPELAANPELTPIEKEYASMIKLLDDHVGIIMNELRDLGLDKNTIIVFAADNGHEIYYSQKGRCEKPYKNLQTGQLFDDYTDKYYSDLAGDIFNGNAGMAGMKRSNLDGGVHIPLIFYGEGLIPVGVKSKELVSNYDFLSTMADLLNVSLPVKKDGISFLPTLLNGKQTDPKRYVVYGSNLGPGIVMNDGWKLRYYRKQGVYELYNLSDDPQERKNVIDKYPEKAEELKAIMLKECDGSLENGVNRYG</sequence>
<dbReference type="EMBL" id="JACOOI010000004">
    <property type="protein sequence ID" value="MBC5642291.1"/>
    <property type="molecule type" value="Genomic_DNA"/>
</dbReference>